<accession>A0A6G1F282</accession>
<evidence type="ECO:0000313" key="3">
    <source>
        <dbReference type="Proteomes" id="UP000479710"/>
    </source>
</evidence>
<gene>
    <name evidence="2" type="ORF">E2562_038268</name>
</gene>
<reference evidence="2 3" key="1">
    <citation type="submission" date="2019-11" db="EMBL/GenBank/DDBJ databases">
        <title>Whole genome sequence of Oryza granulata.</title>
        <authorList>
            <person name="Li W."/>
        </authorList>
    </citation>
    <scope>NUCLEOTIDE SEQUENCE [LARGE SCALE GENOMIC DNA]</scope>
    <source>
        <strain evidence="3">cv. Menghai</strain>
        <tissue evidence="2">Leaf</tissue>
    </source>
</reference>
<name>A0A6G1F282_9ORYZ</name>
<evidence type="ECO:0000313" key="2">
    <source>
        <dbReference type="EMBL" id="KAF0930949.1"/>
    </source>
</evidence>
<sequence length="81" mass="8460">MVPTSVTGSNVWLGQIHPECTVFGPVDSAPSISDVLTVPTSMTGSNIRPGLLHPKHHEGLSAMSHPSYPQVAKVCSPRGDG</sequence>
<dbReference type="AlphaFoldDB" id="A0A6G1F282"/>
<dbReference type="EMBL" id="SPHZ02000002">
    <property type="protein sequence ID" value="KAF0930949.1"/>
    <property type="molecule type" value="Genomic_DNA"/>
</dbReference>
<feature type="region of interest" description="Disordered" evidence="1">
    <location>
        <begin position="58"/>
        <end position="81"/>
    </location>
</feature>
<comment type="caution">
    <text evidence="2">The sequence shown here is derived from an EMBL/GenBank/DDBJ whole genome shotgun (WGS) entry which is preliminary data.</text>
</comment>
<organism evidence="2 3">
    <name type="scientific">Oryza meyeriana var. granulata</name>
    <dbReference type="NCBI Taxonomy" id="110450"/>
    <lineage>
        <taxon>Eukaryota</taxon>
        <taxon>Viridiplantae</taxon>
        <taxon>Streptophyta</taxon>
        <taxon>Embryophyta</taxon>
        <taxon>Tracheophyta</taxon>
        <taxon>Spermatophyta</taxon>
        <taxon>Magnoliopsida</taxon>
        <taxon>Liliopsida</taxon>
        <taxon>Poales</taxon>
        <taxon>Poaceae</taxon>
        <taxon>BOP clade</taxon>
        <taxon>Oryzoideae</taxon>
        <taxon>Oryzeae</taxon>
        <taxon>Oryzinae</taxon>
        <taxon>Oryza</taxon>
        <taxon>Oryza meyeriana</taxon>
    </lineage>
</organism>
<dbReference type="Proteomes" id="UP000479710">
    <property type="component" value="Unassembled WGS sequence"/>
</dbReference>
<keyword evidence="3" id="KW-1185">Reference proteome</keyword>
<proteinExistence type="predicted"/>
<protein>
    <submittedName>
        <fullName evidence="2">Uncharacterized protein</fullName>
    </submittedName>
</protein>
<evidence type="ECO:0000256" key="1">
    <source>
        <dbReference type="SAM" id="MobiDB-lite"/>
    </source>
</evidence>